<comment type="caution">
    <text evidence="3">The sequence shown here is derived from an EMBL/GenBank/DDBJ whole genome shotgun (WGS) entry which is preliminary data.</text>
</comment>
<evidence type="ECO:0000313" key="4">
    <source>
        <dbReference type="Proteomes" id="UP001648503"/>
    </source>
</evidence>
<evidence type="ECO:0000256" key="2">
    <source>
        <dbReference type="SAM" id="SignalP"/>
    </source>
</evidence>
<sequence>MRVDTGIILSVLSFSVIAAVIPNGDDHAPLLVRRAVSSENGAVLWKRNNDDDQMDSDDSDSDSDTDTGTSGSGSSSNSPSRSRGSSNPGSPQSAAMGAYTSPGKVFKSQRQRHTIRHDRASIQRVIKTLTQVTEGRYGNQVIAEIGMFLRVSLASAKKFGDIYDSEVKTPFAPPPQRSKNPESLARELTRIQSAANELVEKCLKRYL</sequence>
<evidence type="ECO:0000256" key="1">
    <source>
        <dbReference type="SAM" id="MobiDB-lite"/>
    </source>
</evidence>
<dbReference type="Proteomes" id="UP001648503">
    <property type="component" value="Unassembled WGS sequence"/>
</dbReference>
<feature type="chain" id="PRO_5045120545" evidence="2">
    <location>
        <begin position="19"/>
        <end position="207"/>
    </location>
</feature>
<dbReference type="EMBL" id="JAFCIX010000437">
    <property type="protein sequence ID" value="KAH6590130.1"/>
    <property type="molecule type" value="Genomic_DNA"/>
</dbReference>
<feature type="signal peptide" evidence="2">
    <location>
        <begin position="1"/>
        <end position="18"/>
    </location>
</feature>
<name>A0ABQ8F0V6_9FUNG</name>
<proteinExistence type="predicted"/>
<feature type="region of interest" description="Disordered" evidence="1">
    <location>
        <begin position="44"/>
        <end position="119"/>
    </location>
</feature>
<evidence type="ECO:0000313" key="3">
    <source>
        <dbReference type="EMBL" id="KAH6590130.1"/>
    </source>
</evidence>
<organism evidence="3 4">
    <name type="scientific">Batrachochytrium salamandrivorans</name>
    <dbReference type="NCBI Taxonomy" id="1357716"/>
    <lineage>
        <taxon>Eukaryota</taxon>
        <taxon>Fungi</taxon>
        <taxon>Fungi incertae sedis</taxon>
        <taxon>Chytridiomycota</taxon>
        <taxon>Chytridiomycota incertae sedis</taxon>
        <taxon>Chytridiomycetes</taxon>
        <taxon>Rhizophydiales</taxon>
        <taxon>Rhizophydiales incertae sedis</taxon>
        <taxon>Batrachochytrium</taxon>
    </lineage>
</organism>
<accession>A0ABQ8F0V6</accession>
<reference evidence="3 4" key="1">
    <citation type="submission" date="2021-02" db="EMBL/GenBank/DDBJ databases">
        <title>Variation within the Batrachochytrium salamandrivorans European outbreak.</title>
        <authorList>
            <person name="Kelly M."/>
            <person name="Pasmans F."/>
            <person name="Shea T.P."/>
            <person name="Munoz J.F."/>
            <person name="Carranza S."/>
            <person name="Cuomo C.A."/>
            <person name="Martel A."/>
        </authorList>
    </citation>
    <scope>NUCLEOTIDE SEQUENCE [LARGE SCALE GENOMIC DNA]</scope>
    <source>
        <strain evidence="3 4">AMFP18/2</strain>
    </source>
</reference>
<keyword evidence="2" id="KW-0732">Signal</keyword>
<feature type="compositionally biased region" description="Basic residues" evidence="1">
    <location>
        <begin position="107"/>
        <end position="116"/>
    </location>
</feature>
<keyword evidence="4" id="KW-1185">Reference proteome</keyword>
<protein>
    <submittedName>
        <fullName evidence="3">Uncharacterized protein</fullName>
    </submittedName>
</protein>
<feature type="compositionally biased region" description="Acidic residues" evidence="1">
    <location>
        <begin position="51"/>
        <end position="65"/>
    </location>
</feature>
<feature type="compositionally biased region" description="Low complexity" evidence="1">
    <location>
        <begin position="66"/>
        <end position="93"/>
    </location>
</feature>
<gene>
    <name evidence="3" type="ORF">BASA50_009616</name>
</gene>